<evidence type="ECO:0000313" key="1">
    <source>
        <dbReference type="EMBL" id="PIL35541.1"/>
    </source>
</evidence>
<sequence length="166" mass="18352">MASSLAVARRAALQARAAVRLRHYATVAPAESTEHAAPALPKATLHEDDDPQLADYPRLPFVSKQLRPPRGWDDVQFRRNFGETLHEQEEILSMWGPDVSVVPPQTAARWFSIAVLGFVGLGVLVNYAHPEIPAIRREYPFSGLVSELGSLDANTARVEQDTEVDE</sequence>
<dbReference type="PANTHER" id="PTHR12840">
    <property type="entry name" value="NADH-UBIQUINONE OXIDOREDUCTASE ASHI SUBUNIT"/>
    <property type="match status" value="1"/>
</dbReference>
<protein>
    <submittedName>
        <fullName evidence="1">Uncharacterized protein</fullName>
    </submittedName>
</protein>
<dbReference type="GO" id="GO:0005739">
    <property type="term" value="C:mitochondrion"/>
    <property type="evidence" value="ECO:0007669"/>
    <property type="project" value="InterPro"/>
</dbReference>
<dbReference type="Pfam" id="PF05821">
    <property type="entry name" value="NDUF_B8"/>
    <property type="match status" value="1"/>
</dbReference>
<proteinExistence type="predicted"/>
<accession>A0A2G8SP52</accession>
<dbReference type="PANTHER" id="PTHR12840:SF1">
    <property type="entry name" value="NADH DEHYDROGENASE [UBIQUINONE] 1 BETA SUBCOMPLEX SUBUNIT 8, MITOCHONDRIAL"/>
    <property type="match status" value="1"/>
</dbReference>
<reference evidence="1 2" key="1">
    <citation type="journal article" date="2015" name="Sci. Rep.">
        <title>Chromosome-level genome map provides insights into diverse defense mechanisms in the medicinal fungus Ganoderma sinense.</title>
        <authorList>
            <person name="Zhu Y."/>
            <person name="Xu J."/>
            <person name="Sun C."/>
            <person name="Zhou S."/>
            <person name="Xu H."/>
            <person name="Nelson D.R."/>
            <person name="Qian J."/>
            <person name="Song J."/>
            <person name="Luo H."/>
            <person name="Xiang L."/>
            <person name="Li Y."/>
            <person name="Xu Z."/>
            <person name="Ji A."/>
            <person name="Wang L."/>
            <person name="Lu S."/>
            <person name="Hayward A."/>
            <person name="Sun W."/>
            <person name="Li X."/>
            <person name="Schwartz D.C."/>
            <person name="Wang Y."/>
            <person name="Chen S."/>
        </authorList>
    </citation>
    <scope>NUCLEOTIDE SEQUENCE [LARGE SCALE GENOMIC DNA]</scope>
    <source>
        <strain evidence="1 2">ZZ0214-1</strain>
    </source>
</reference>
<dbReference type="STRING" id="1077348.A0A2G8SP52"/>
<gene>
    <name evidence="1" type="ORF">GSI_02269</name>
</gene>
<name>A0A2G8SP52_9APHY</name>
<dbReference type="AlphaFoldDB" id="A0A2G8SP52"/>
<organism evidence="1 2">
    <name type="scientific">Ganoderma sinense ZZ0214-1</name>
    <dbReference type="NCBI Taxonomy" id="1077348"/>
    <lineage>
        <taxon>Eukaryota</taxon>
        <taxon>Fungi</taxon>
        <taxon>Dikarya</taxon>
        <taxon>Basidiomycota</taxon>
        <taxon>Agaricomycotina</taxon>
        <taxon>Agaricomycetes</taxon>
        <taxon>Polyporales</taxon>
        <taxon>Polyporaceae</taxon>
        <taxon>Ganoderma</taxon>
    </lineage>
</organism>
<comment type="caution">
    <text evidence="1">The sequence shown here is derived from an EMBL/GenBank/DDBJ whole genome shotgun (WGS) entry which is preliminary data.</text>
</comment>
<dbReference type="InterPro" id="IPR008699">
    <property type="entry name" value="NDUFB8"/>
</dbReference>
<dbReference type="OrthoDB" id="2014058at2759"/>
<dbReference type="Proteomes" id="UP000230002">
    <property type="component" value="Unassembled WGS sequence"/>
</dbReference>
<dbReference type="EMBL" id="AYKW01000003">
    <property type="protein sequence ID" value="PIL35541.1"/>
    <property type="molecule type" value="Genomic_DNA"/>
</dbReference>
<keyword evidence="2" id="KW-1185">Reference proteome</keyword>
<evidence type="ECO:0000313" key="2">
    <source>
        <dbReference type="Proteomes" id="UP000230002"/>
    </source>
</evidence>